<protein>
    <submittedName>
        <fullName evidence="2">Uncharacterized protein</fullName>
    </submittedName>
</protein>
<evidence type="ECO:0000313" key="4">
    <source>
        <dbReference type="Proteomes" id="UP000582213"/>
    </source>
</evidence>
<dbReference type="GeneID" id="95642470"/>
<organism evidence="2 3">
    <name type="scientific">Sulfurisphaera ohwakuensis</name>
    <dbReference type="NCBI Taxonomy" id="69656"/>
    <lineage>
        <taxon>Archaea</taxon>
        <taxon>Thermoproteota</taxon>
        <taxon>Thermoprotei</taxon>
        <taxon>Sulfolobales</taxon>
        <taxon>Sulfolobaceae</taxon>
        <taxon>Sulfurisphaera</taxon>
    </lineage>
</organism>
<dbReference type="OrthoDB" id="43036at2157"/>
<reference evidence="1 4" key="2">
    <citation type="submission" date="2020-08" db="EMBL/GenBank/DDBJ databases">
        <title>Genomic Encyclopedia of Type Strains, Phase IV (KMG-IV): sequencing the most valuable type-strain genomes for metagenomic binning, comparative biology and taxonomic classification.</title>
        <authorList>
            <person name="Goeker M."/>
        </authorList>
    </citation>
    <scope>NUCLEOTIDE SEQUENCE [LARGE SCALE GENOMIC DNA]</scope>
    <source>
        <strain evidence="1 4">DSM 12421</strain>
    </source>
</reference>
<sequence>MPYVDKGSRICKAEHNLDIKSNDIIITYPALLKVNKNLIIYPPLSKISDECKDEIESPSWVDGYVVKGNERLEIIAENLITVKGEINVDCSKILTAYTLKKILGEVKLQISNVITKGYPILSINGYTLISLYRDSVIIYTPTAIPIIKTFAYSVFYYTKSSSEEE</sequence>
<evidence type="ECO:0000313" key="2">
    <source>
        <dbReference type="EMBL" id="QGR17033.1"/>
    </source>
</evidence>
<proteinExistence type="predicted"/>
<dbReference type="RefSeq" id="WP_156014561.1">
    <property type="nucleotide sequence ID" value="NZ_AP031374.1"/>
</dbReference>
<evidence type="ECO:0000313" key="1">
    <source>
        <dbReference type="EMBL" id="MBB5252522.1"/>
    </source>
</evidence>
<accession>A0A650CGX5</accession>
<gene>
    <name evidence="2" type="ORF">D1869_07445</name>
    <name evidence="1" type="ORF">HNQ62_000240</name>
</gene>
<dbReference type="EMBL" id="CP045484">
    <property type="protein sequence ID" value="QGR17033.1"/>
    <property type="molecule type" value="Genomic_DNA"/>
</dbReference>
<dbReference type="KEGG" id="soh:D1869_07445"/>
<keyword evidence="3" id="KW-1185">Reference proteome</keyword>
<evidence type="ECO:0000313" key="3">
    <source>
        <dbReference type="Proteomes" id="UP000427373"/>
    </source>
</evidence>
<dbReference type="EMBL" id="JACHFY010000001">
    <property type="protein sequence ID" value="MBB5252522.1"/>
    <property type="molecule type" value="Genomic_DNA"/>
</dbReference>
<dbReference type="Proteomes" id="UP000582213">
    <property type="component" value="Unassembled WGS sequence"/>
</dbReference>
<dbReference type="Proteomes" id="UP000427373">
    <property type="component" value="Chromosome"/>
</dbReference>
<dbReference type="AlphaFoldDB" id="A0A650CGX5"/>
<name>A0A650CGX5_SULOH</name>
<reference evidence="2 3" key="1">
    <citation type="submission" date="2019-10" db="EMBL/GenBank/DDBJ databases">
        <title>Genome Sequences from Six Type Strain Members of the Archaeal Family Sulfolobaceae: Acidianus ambivalens, Acidianus infernus, Metallosphaera prunae, Stygiolobus azoricus, Sulfolobus metallicus, and Sulfurisphaera ohwakuensis.</title>
        <authorList>
            <person name="Counts J.A."/>
            <person name="Kelly R.M."/>
        </authorList>
    </citation>
    <scope>NUCLEOTIDE SEQUENCE [LARGE SCALE GENOMIC DNA]</scope>
    <source>
        <strain evidence="2 3">TA-1</strain>
    </source>
</reference>